<protein>
    <submittedName>
        <fullName evidence="3">Uncharacterized protein</fullName>
    </submittedName>
</protein>
<comment type="caution">
    <text evidence="3">The sequence shown here is derived from an EMBL/GenBank/DDBJ whole genome shotgun (WGS) entry which is preliminary data.</text>
</comment>
<keyword evidence="4" id="KW-1185">Reference proteome</keyword>
<reference evidence="3" key="1">
    <citation type="submission" date="2021-02" db="EMBL/GenBank/DDBJ databases">
        <authorList>
            <person name="Palmer J.M."/>
        </authorList>
    </citation>
    <scope>NUCLEOTIDE SEQUENCE</scope>
    <source>
        <strain evidence="3">SCRP734</strain>
    </source>
</reference>
<evidence type="ECO:0000313" key="4">
    <source>
        <dbReference type="Proteomes" id="UP000694044"/>
    </source>
</evidence>
<dbReference type="AlphaFoldDB" id="A0A8T1VPE5"/>
<feature type="compositionally biased region" description="Basic and acidic residues" evidence="2">
    <location>
        <begin position="92"/>
        <end position="102"/>
    </location>
</feature>
<sequence length="734" mass="82401">MLAKRFLTLEEFRQAMLDRWGHNPSSVTASKAIPVPLYRVETMQQYAYKFKQWLAQKGENLAAMRDDPNRERSFWHSFAHHRVGTLSTAKTALERGRKRSMEDEPNVAHNRSKSLERKRARRDDSVERDGGFRSRPPPPPSQRIVAQRVTYSTRRDSDIYGADVLLMPRTQPAARVYVQAFKLWLLEHNTSLSVLRPQPLKERVYRLQYARQKAMKRHTRSAGRIDHPTSRMPSRSLSPSEKGKLPPRTESQKPLAPLGLVRLDRDFEPEASVTRTSRSTLLPPGNPSKNADVKHHASCALSQSDRCGIQSRKDASNRMQPDAAVSPKQNSNPHGGPACSSGYPRYPAKQSRNNKEGDDRDATSHPPSPPSRKSHQAEPEHLPNWASKLIKRMQELEEKVTQLQEEVDRCHSKADGQEPCCRNERRGEFSKSVLATSSATLSPKVVSPASPCCSRKYGVDDNASTSNNSTTQAKDGHIADRTDTTASGYHSMTFAESTDVPPTSNVDIRRKATAKLAGAVQSRVTEDPEKRQLTEAYDHLNEMILMNETAIDGALAYVKAIREVDEASAVEQHSQVMELVVSINQEKERRAAALAALIVYRWAEKQELLTSILEKDPSSEHKNLAKHEKCAAISSQLEEKNGELETLVVELNDQLQSVNAMPSSATATDKSLQFKLLQELSDKLSMEQTAKVLLEEERREVLTCFLEGDAEIRKLVKESFEANTRVKNVQQDAG</sequence>
<feature type="coiled-coil region" evidence="1">
    <location>
        <begin position="386"/>
        <end position="413"/>
    </location>
</feature>
<evidence type="ECO:0000313" key="3">
    <source>
        <dbReference type="EMBL" id="KAG7381920.1"/>
    </source>
</evidence>
<feature type="region of interest" description="Disordered" evidence="2">
    <location>
        <begin position="213"/>
        <end position="381"/>
    </location>
</feature>
<feature type="compositionally biased region" description="Basic and acidic residues" evidence="2">
    <location>
        <begin position="113"/>
        <end position="132"/>
    </location>
</feature>
<dbReference type="Proteomes" id="UP000694044">
    <property type="component" value="Unassembled WGS sequence"/>
</dbReference>
<gene>
    <name evidence="3" type="ORF">PHYPSEUDO_005447</name>
</gene>
<accession>A0A8T1VPE5</accession>
<feature type="coiled-coil region" evidence="1">
    <location>
        <begin position="634"/>
        <end position="697"/>
    </location>
</feature>
<dbReference type="EMBL" id="JAGDFM010000226">
    <property type="protein sequence ID" value="KAG7381920.1"/>
    <property type="molecule type" value="Genomic_DNA"/>
</dbReference>
<name>A0A8T1VPE5_9STRA</name>
<organism evidence="3 4">
    <name type="scientific">Phytophthora pseudosyringae</name>
    <dbReference type="NCBI Taxonomy" id="221518"/>
    <lineage>
        <taxon>Eukaryota</taxon>
        <taxon>Sar</taxon>
        <taxon>Stramenopiles</taxon>
        <taxon>Oomycota</taxon>
        <taxon>Peronosporomycetes</taxon>
        <taxon>Peronosporales</taxon>
        <taxon>Peronosporaceae</taxon>
        <taxon>Phytophthora</taxon>
    </lineage>
</organism>
<dbReference type="OrthoDB" id="127596at2759"/>
<keyword evidence="1" id="KW-0175">Coiled coil</keyword>
<evidence type="ECO:0000256" key="1">
    <source>
        <dbReference type="SAM" id="Coils"/>
    </source>
</evidence>
<evidence type="ECO:0000256" key="2">
    <source>
        <dbReference type="SAM" id="MobiDB-lite"/>
    </source>
</evidence>
<proteinExistence type="predicted"/>
<feature type="compositionally biased region" description="Basic and acidic residues" evidence="2">
    <location>
        <begin position="353"/>
        <end position="363"/>
    </location>
</feature>
<feature type="region of interest" description="Disordered" evidence="2">
    <location>
        <begin position="86"/>
        <end position="150"/>
    </location>
</feature>